<dbReference type="GeneID" id="28736108"/>
<dbReference type="GO" id="GO:0043386">
    <property type="term" value="P:mycotoxin biosynthetic process"/>
    <property type="evidence" value="ECO:0007669"/>
    <property type="project" value="InterPro"/>
</dbReference>
<evidence type="ECO:0008006" key="6">
    <source>
        <dbReference type="Google" id="ProtNLM"/>
    </source>
</evidence>
<dbReference type="PANTHER" id="PTHR33365:SF4">
    <property type="entry name" value="CYCLOCHLOROTINE BIOSYNTHESIS PROTEIN O"/>
    <property type="match status" value="1"/>
</dbReference>
<dbReference type="Pfam" id="PF11807">
    <property type="entry name" value="UstYa"/>
    <property type="match status" value="1"/>
</dbReference>
<dbReference type="STRING" id="1664694.A0A0N1NXP0"/>
<keyword evidence="5" id="KW-1185">Reference proteome</keyword>
<evidence type="ECO:0000256" key="2">
    <source>
        <dbReference type="ARBA" id="ARBA00035112"/>
    </source>
</evidence>
<dbReference type="VEuPathDB" id="FungiDB:AB675_4113"/>
<dbReference type="OrthoDB" id="3687641at2759"/>
<evidence type="ECO:0000256" key="3">
    <source>
        <dbReference type="SAM" id="Phobius"/>
    </source>
</evidence>
<evidence type="ECO:0000256" key="1">
    <source>
        <dbReference type="ARBA" id="ARBA00004685"/>
    </source>
</evidence>
<comment type="pathway">
    <text evidence="1">Mycotoxin biosynthesis.</text>
</comment>
<proteinExistence type="inferred from homology"/>
<protein>
    <recommendedName>
        <fullName evidence="6">Cyclochlorotine biosynthesis protein O</fullName>
    </recommendedName>
</protein>
<keyword evidence="3" id="KW-0472">Membrane</keyword>
<dbReference type="PANTHER" id="PTHR33365">
    <property type="entry name" value="YALI0B05434P"/>
    <property type="match status" value="1"/>
</dbReference>
<comment type="similarity">
    <text evidence="2">Belongs to the ustYa family.</text>
</comment>
<accession>A0A0N1NXP0</accession>
<dbReference type="Proteomes" id="UP000038010">
    <property type="component" value="Unassembled WGS sequence"/>
</dbReference>
<sequence>MASILPWGRKRHEYSVLLEKLHAKHKGDPYWHKNTVWENVEFIALLMVSVLTISALAILVAMLVLFVVRTSLSDQQCSKRLSIWSPLQEQVSYIEYDFDNAFAHQTIYRGPPTAERDAAWGALWRYNGVSIPASKLDKVNRTEDLGNGQHLMRSDVNHTTTKDRSYRALIEVFHQLHCLDLVRQYTWREYYFSHKDKVSTPADLLVSEVEQRMHVDHCLETLRLTLMCHSDITPLMIIDDPSSPLGSSADFNVHHKCRDFEKIREWMEENAGRAE</sequence>
<dbReference type="EMBL" id="LFJN01000018">
    <property type="protein sequence ID" value="KPI38467.1"/>
    <property type="molecule type" value="Genomic_DNA"/>
</dbReference>
<reference evidence="4 5" key="1">
    <citation type="submission" date="2015-06" db="EMBL/GenBank/DDBJ databases">
        <title>Draft genome of the ant-associated black yeast Phialophora attae CBS 131958.</title>
        <authorList>
            <person name="Moreno L.F."/>
            <person name="Stielow B.J."/>
            <person name="de Hoog S."/>
            <person name="Vicente V.A."/>
            <person name="Weiss V.A."/>
            <person name="de Vries M."/>
            <person name="Cruz L.M."/>
            <person name="Souza E.M."/>
        </authorList>
    </citation>
    <scope>NUCLEOTIDE SEQUENCE [LARGE SCALE GENOMIC DNA]</scope>
    <source>
        <strain evidence="4 5">CBS 131958</strain>
    </source>
</reference>
<organism evidence="4 5">
    <name type="scientific">Cyphellophora attinorum</name>
    <dbReference type="NCBI Taxonomy" id="1664694"/>
    <lineage>
        <taxon>Eukaryota</taxon>
        <taxon>Fungi</taxon>
        <taxon>Dikarya</taxon>
        <taxon>Ascomycota</taxon>
        <taxon>Pezizomycotina</taxon>
        <taxon>Eurotiomycetes</taxon>
        <taxon>Chaetothyriomycetidae</taxon>
        <taxon>Chaetothyriales</taxon>
        <taxon>Cyphellophoraceae</taxon>
        <taxon>Cyphellophora</taxon>
    </lineage>
</organism>
<evidence type="ECO:0000313" key="4">
    <source>
        <dbReference type="EMBL" id="KPI38467.1"/>
    </source>
</evidence>
<evidence type="ECO:0000313" key="5">
    <source>
        <dbReference type="Proteomes" id="UP000038010"/>
    </source>
</evidence>
<keyword evidence="3" id="KW-1133">Transmembrane helix</keyword>
<keyword evidence="3" id="KW-0812">Transmembrane</keyword>
<comment type="caution">
    <text evidence="4">The sequence shown here is derived from an EMBL/GenBank/DDBJ whole genome shotgun (WGS) entry which is preliminary data.</text>
</comment>
<name>A0A0N1NXP0_9EURO</name>
<dbReference type="AlphaFoldDB" id="A0A0N1NXP0"/>
<dbReference type="InterPro" id="IPR021765">
    <property type="entry name" value="UstYa-like"/>
</dbReference>
<dbReference type="RefSeq" id="XP_017998430.1">
    <property type="nucleotide sequence ID" value="XM_018144228.1"/>
</dbReference>
<feature type="transmembrane region" description="Helical" evidence="3">
    <location>
        <begin position="42"/>
        <end position="68"/>
    </location>
</feature>
<gene>
    <name evidence="4" type="ORF">AB675_4113</name>
</gene>